<organism evidence="3 4">
    <name type="scientific">Saponaria officinalis</name>
    <name type="common">Common soapwort</name>
    <name type="synonym">Lychnis saponaria</name>
    <dbReference type="NCBI Taxonomy" id="3572"/>
    <lineage>
        <taxon>Eukaryota</taxon>
        <taxon>Viridiplantae</taxon>
        <taxon>Streptophyta</taxon>
        <taxon>Embryophyta</taxon>
        <taxon>Tracheophyta</taxon>
        <taxon>Spermatophyta</taxon>
        <taxon>Magnoliopsida</taxon>
        <taxon>eudicotyledons</taxon>
        <taxon>Gunneridae</taxon>
        <taxon>Pentapetalae</taxon>
        <taxon>Caryophyllales</taxon>
        <taxon>Caryophyllaceae</taxon>
        <taxon>Caryophylleae</taxon>
        <taxon>Saponaria</taxon>
    </lineage>
</organism>
<dbReference type="PROSITE" id="PS52045">
    <property type="entry name" value="NEPROSIN_PEP_CD"/>
    <property type="match status" value="1"/>
</dbReference>
<accession>A0AAW1GWV7</accession>
<evidence type="ECO:0000256" key="1">
    <source>
        <dbReference type="SAM" id="SignalP"/>
    </source>
</evidence>
<gene>
    <name evidence="3" type="ORF">RND81_13G039600</name>
</gene>
<sequence length="364" mass="40526">MLFKTIGVCLVVSIFTIAAVRLSCADVSEHAIKTIKTEYGVIYDCVDFYKQPAFDHPLLKNHSFHPQMRPSFQPKTMTNNVLRTINATEINITPLNDGGCPRGTVPIRRINKNKVHPNTPNGYTSGAVFAISQTKSSLSNIYNGVGAIVTVFKPRVMISQYSSAEIIIKGGTDSIVVGWTVNPNKYSDSETRFFIYSVAGDMHCFNSECGFVIVRSDIPLDFLLKPVSVRGHQIYVYKFFIFRDPKLGTWWLQVGGIEKEPITLGYWPQNIFTGLQTSGTYVACGGEVYTPATLPPPDMGTGLHPNGYLADDAFCTELVVVDNNNTVVYVTDTELYMNDDTYVAMDFRTKHPFHRFPFGGPNPN</sequence>
<dbReference type="Proteomes" id="UP001443914">
    <property type="component" value="Unassembled WGS sequence"/>
</dbReference>
<dbReference type="InterPro" id="IPR025521">
    <property type="entry name" value="Neprosin_propep"/>
</dbReference>
<evidence type="ECO:0000313" key="3">
    <source>
        <dbReference type="EMBL" id="KAK9668177.1"/>
    </source>
</evidence>
<dbReference type="Pfam" id="PF14365">
    <property type="entry name" value="Neprosin_AP"/>
    <property type="match status" value="1"/>
</dbReference>
<evidence type="ECO:0000313" key="4">
    <source>
        <dbReference type="Proteomes" id="UP001443914"/>
    </source>
</evidence>
<dbReference type="PANTHER" id="PTHR31589:SF110">
    <property type="entry name" value="PROTEIN, PUTATIVE (DUF239)-RELATED"/>
    <property type="match status" value="1"/>
</dbReference>
<evidence type="ECO:0000259" key="2">
    <source>
        <dbReference type="PROSITE" id="PS52045"/>
    </source>
</evidence>
<dbReference type="InterPro" id="IPR053168">
    <property type="entry name" value="Glutamic_endopeptidase"/>
</dbReference>
<protein>
    <recommendedName>
        <fullName evidence="2">Neprosin PEP catalytic domain-containing protein</fullName>
    </recommendedName>
</protein>
<feature type="chain" id="PRO_5044717756" description="Neprosin PEP catalytic domain-containing protein" evidence="1">
    <location>
        <begin position="26"/>
        <end position="364"/>
    </location>
</feature>
<dbReference type="InterPro" id="IPR004314">
    <property type="entry name" value="Neprosin"/>
</dbReference>
<keyword evidence="1" id="KW-0732">Signal</keyword>
<feature type="signal peptide" evidence="1">
    <location>
        <begin position="1"/>
        <end position="25"/>
    </location>
</feature>
<name>A0AAW1GWV7_SAPOF</name>
<proteinExistence type="predicted"/>
<dbReference type="EMBL" id="JBDFQZ010000013">
    <property type="protein sequence ID" value="KAK9668178.1"/>
    <property type="molecule type" value="Genomic_DNA"/>
</dbReference>
<comment type="caution">
    <text evidence="3">The sequence shown here is derived from an EMBL/GenBank/DDBJ whole genome shotgun (WGS) entry which is preliminary data.</text>
</comment>
<dbReference type="EMBL" id="JBDFQZ010000013">
    <property type="protein sequence ID" value="KAK9668177.1"/>
    <property type="molecule type" value="Genomic_DNA"/>
</dbReference>
<dbReference type="Pfam" id="PF03080">
    <property type="entry name" value="Neprosin"/>
    <property type="match status" value="1"/>
</dbReference>
<dbReference type="PANTHER" id="PTHR31589">
    <property type="entry name" value="PROTEIN, PUTATIVE (DUF239)-RELATED-RELATED"/>
    <property type="match status" value="1"/>
</dbReference>
<feature type="domain" description="Neprosin PEP catalytic" evidence="2">
    <location>
        <begin position="122"/>
        <end position="364"/>
    </location>
</feature>
<keyword evidence="4" id="KW-1185">Reference proteome</keyword>
<dbReference type="AlphaFoldDB" id="A0AAW1GWV7"/>
<reference evidence="3 4" key="1">
    <citation type="submission" date="2024-03" db="EMBL/GenBank/DDBJ databases">
        <title>WGS assembly of Saponaria officinalis var. Norfolk2.</title>
        <authorList>
            <person name="Jenkins J."/>
            <person name="Shu S."/>
            <person name="Grimwood J."/>
            <person name="Barry K."/>
            <person name="Goodstein D."/>
            <person name="Schmutz J."/>
            <person name="Leebens-Mack J."/>
            <person name="Osbourn A."/>
        </authorList>
    </citation>
    <scope>NUCLEOTIDE SEQUENCE [LARGE SCALE GENOMIC DNA]</scope>
    <source>
        <strain evidence="4">cv. Norfolk2</strain>
        <strain evidence="3">JIC</strain>
        <tissue evidence="3">Leaf</tissue>
    </source>
</reference>